<dbReference type="InterPro" id="IPR001647">
    <property type="entry name" value="HTH_TetR"/>
</dbReference>
<proteinExistence type="predicted"/>
<reference evidence="5 6" key="1">
    <citation type="submission" date="2020-05" db="EMBL/GenBank/DDBJ databases">
        <title>FDA dAtabase for Regulatory Grade micrObial Sequences (FDA-ARGOS): Supporting development and validation of Infectious Disease Dx tests.</title>
        <authorList>
            <person name="Sproer C."/>
            <person name="Gronow S."/>
            <person name="Severitt S."/>
            <person name="Schroder I."/>
            <person name="Tallon L."/>
            <person name="Sadzewicz L."/>
            <person name="Zhao X."/>
            <person name="Vavikolanu K."/>
            <person name="Mehta A."/>
            <person name="Aluvathingal J."/>
            <person name="Nadendla S."/>
            <person name="Myers T."/>
            <person name="Yan Y."/>
            <person name="Sichtig H."/>
        </authorList>
    </citation>
    <scope>NUCLEOTIDE SEQUENCE [LARGE SCALE GENOMIC DNA]</scope>
    <source>
        <strain evidence="5 6">FDAARGOS_790</strain>
    </source>
</reference>
<name>A0A7D4E6N9_9BURK</name>
<dbReference type="PRINTS" id="PR00455">
    <property type="entry name" value="HTHTETR"/>
</dbReference>
<dbReference type="KEGG" id="apes:FOC84_16640"/>
<protein>
    <submittedName>
        <fullName evidence="5">TetR/AcrR family transcriptional regulator</fullName>
    </submittedName>
</protein>
<evidence type="ECO:0000256" key="2">
    <source>
        <dbReference type="PROSITE-ProRule" id="PRU00335"/>
    </source>
</evidence>
<accession>A0A7D4E6N9</accession>
<feature type="domain" description="HTH tetR-type" evidence="4">
    <location>
        <begin position="36"/>
        <end position="96"/>
    </location>
</feature>
<dbReference type="PANTHER" id="PTHR43479">
    <property type="entry name" value="ACREF/ENVCD OPERON REPRESSOR-RELATED"/>
    <property type="match status" value="1"/>
</dbReference>
<keyword evidence="6" id="KW-1185">Reference proteome</keyword>
<organism evidence="5 6">
    <name type="scientific">Achromobacter pestifer</name>
    <dbReference type="NCBI Taxonomy" id="1353889"/>
    <lineage>
        <taxon>Bacteria</taxon>
        <taxon>Pseudomonadati</taxon>
        <taxon>Pseudomonadota</taxon>
        <taxon>Betaproteobacteria</taxon>
        <taxon>Burkholderiales</taxon>
        <taxon>Alcaligenaceae</taxon>
        <taxon>Achromobacter</taxon>
    </lineage>
</organism>
<dbReference type="RefSeq" id="WP_173145384.1">
    <property type="nucleotide sequence ID" value="NZ_CP053985.1"/>
</dbReference>
<dbReference type="PROSITE" id="PS50977">
    <property type="entry name" value="HTH_TETR_2"/>
    <property type="match status" value="1"/>
</dbReference>
<keyword evidence="1 2" id="KW-0238">DNA-binding</keyword>
<dbReference type="InterPro" id="IPR009057">
    <property type="entry name" value="Homeodomain-like_sf"/>
</dbReference>
<dbReference type="EMBL" id="CP053985">
    <property type="protein sequence ID" value="QKH36491.1"/>
    <property type="molecule type" value="Genomic_DNA"/>
</dbReference>
<gene>
    <name evidence="5" type="ORF">FOC84_16640</name>
</gene>
<evidence type="ECO:0000313" key="6">
    <source>
        <dbReference type="Proteomes" id="UP000500970"/>
    </source>
</evidence>
<evidence type="ECO:0000259" key="4">
    <source>
        <dbReference type="PROSITE" id="PS50977"/>
    </source>
</evidence>
<evidence type="ECO:0000313" key="5">
    <source>
        <dbReference type="EMBL" id="QKH36491.1"/>
    </source>
</evidence>
<dbReference type="InterPro" id="IPR050624">
    <property type="entry name" value="HTH-type_Tx_Regulator"/>
</dbReference>
<dbReference type="Pfam" id="PF00440">
    <property type="entry name" value="TetR_N"/>
    <property type="match status" value="1"/>
</dbReference>
<sequence>MTARNPNKPAPAPSAPLSAGPKGRPRKKQTRDERAGETRAAIFRAAAQVVGKHGYGDASINRITEAAGIAQGTFYLYFESRQALFDELLPHVGQDMLVFIRSQVKGAANVLDMEERGFRAFFKYLQDHPGFFRILNEAEIAAPVAYLAHFKLITQHYVEALSRGVKAGEIINYREQELETLAYMFMAARSYLYLRYVKDAEAESGAGVTLPESVVETYMKLVRGGLS</sequence>
<dbReference type="AlphaFoldDB" id="A0A7D4E6N9"/>
<dbReference type="Gene3D" id="1.10.357.10">
    <property type="entry name" value="Tetracycline Repressor, domain 2"/>
    <property type="match status" value="1"/>
</dbReference>
<dbReference type="GO" id="GO:0003677">
    <property type="term" value="F:DNA binding"/>
    <property type="evidence" value="ECO:0007669"/>
    <property type="project" value="UniProtKB-UniRule"/>
</dbReference>
<evidence type="ECO:0000256" key="3">
    <source>
        <dbReference type="SAM" id="MobiDB-lite"/>
    </source>
</evidence>
<dbReference type="PANTHER" id="PTHR43479:SF11">
    <property type="entry name" value="ACREF_ENVCD OPERON REPRESSOR-RELATED"/>
    <property type="match status" value="1"/>
</dbReference>
<evidence type="ECO:0000256" key="1">
    <source>
        <dbReference type="ARBA" id="ARBA00023125"/>
    </source>
</evidence>
<feature type="DNA-binding region" description="H-T-H motif" evidence="2">
    <location>
        <begin position="59"/>
        <end position="78"/>
    </location>
</feature>
<dbReference type="Proteomes" id="UP000500970">
    <property type="component" value="Chromosome"/>
</dbReference>
<dbReference type="SUPFAM" id="SSF46689">
    <property type="entry name" value="Homeodomain-like"/>
    <property type="match status" value="1"/>
</dbReference>
<feature type="region of interest" description="Disordered" evidence="3">
    <location>
        <begin position="1"/>
        <end position="37"/>
    </location>
</feature>